<dbReference type="OrthoDB" id="5520897at2"/>
<dbReference type="InterPro" id="IPR007059">
    <property type="entry name" value="DmsC"/>
</dbReference>
<dbReference type="PANTHER" id="PTHR38095:SF1">
    <property type="entry name" value="ANAEROBIC DIMETHYL SULFOXIDE REDUCTASE CHAIN YNFH"/>
    <property type="match status" value="1"/>
</dbReference>
<feature type="transmembrane region" description="Helical" evidence="1">
    <location>
        <begin position="145"/>
        <end position="163"/>
    </location>
</feature>
<dbReference type="GO" id="GO:0005886">
    <property type="term" value="C:plasma membrane"/>
    <property type="evidence" value="ECO:0007669"/>
    <property type="project" value="TreeGrafter"/>
</dbReference>
<feature type="transmembrane region" description="Helical" evidence="1">
    <location>
        <begin position="113"/>
        <end position="133"/>
    </location>
</feature>
<feature type="transmembrane region" description="Helical" evidence="1">
    <location>
        <begin position="7"/>
        <end position="30"/>
    </location>
</feature>
<keyword evidence="4" id="KW-1185">Reference proteome</keyword>
<gene>
    <name evidence="2" type="ORF">MBSD_1486</name>
    <name evidence="3" type="ORF">MBSD_n0827</name>
</gene>
<feature type="transmembrane region" description="Helical" evidence="1">
    <location>
        <begin position="169"/>
        <end position="192"/>
    </location>
</feature>
<dbReference type="GO" id="GO:0019645">
    <property type="term" value="P:anaerobic electron transport chain"/>
    <property type="evidence" value="ECO:0007669"/>
    <property type="project" value="InterPro"/>
</dbReference>
<dbReference type="HOGENOM" id="CLU_077429_0_0_6"/>
<sequence>MRPALSIVVFTVLAGAGYGVWTWLGVLLALRAYPPGRNATLLPLALGFALVSAGLVVSLLHLGQPQRAWRALTQWRTSWLSREGLAALLTYLPALALAGLVRGDASFLPARLVGALLALGALATVTCTARIYTSLPPIPAWRDRRVLPLFHLHALLSGGLWFAGGAQFAVRSTAGVALAFAWLLAVVLLLAANLKRAYWRALDAAPAPADAGRASGLAALGTVRAFEGPATEASYVTREMAFALARRHAARLRRIAAVLAYSLPFLLLCVAAFDMTLRPWVLPPAAIACTLGLLVERWLFFAEAKHVAAAYFP</sequence>
<dbReference type="RefSeq" id="WP_062535390.1">
    <property type="nucleotide sequence ID" value="NZ_DF970162.1"/>
</dbReference>
<dbReference type="AlphaFoldDB" id="A0A0K8QM75"/>
<keyword evidence="1" id="KW-0472">Membrane</keyword>
<dbReference type="GO" id="GO:0009390">
    <property type="term" value="C:dimethyl sulfoxide reductase complex"/>
    <property type="evidence" value="ECO:0007669"/>
    <property type="project" value="TreeGrafter"/>
</dbReference>
<proteinExistence type="predicted"/>
<dbReference type="STRING" id="1475481.GCA_000953855_00839"/>
<organism evidence="3">
    <name type="scientific">Mizugakiibacter sediminis</name>
    <dbReference type="NCBI Taxonomy" id="1475481"/>
    <lineage>
        <taxon>Bacteria</taxon>
        <taxon>Pseudomonadati</taxon>
        <taxon>Pseudomonadota</taxon>
        <taxon>Gammaproteobacteria</taxon>
        <taxon>Lysobacterales</taxon>
        <taxon>Rhodanobacteraceae</taxon>
        <taxon>Mizugakiibacter</taxon>
    </lineage>
</organism>
<accession>A0A0K8QM75</accession>
<evidence type="ECO:0000313" key="2">
    <source>
        <dbReference type="EMBL" id="GAN44948.1"/>
    </source>
</evidence>
<protein>
    <submittedName>
        <fullName evidence="2 3">DMSO reductase</fullName>
    </submittedName>
</protein>
<keyword evidence="1" id="KW-1133">Transmembrane helix</keyword>
<reference evidence="3" key="2">
    <citation type="submission" date="2015-08" db="EMBL/GenBank/DDBJ databases">
        <title>Complete DNA Sequence of Pseudomonas syringae pv. actinidiae, the Causal Agent of Kiwifruit Canker Disease.</title>
        <authorList>
            <person name="Rikkerink E.H.A."/>
            <person name="Fineran P.C."/>
        </authorList>
    </citation>
    <scope>NUCLEOTIDE SEQUENCE</scope>
    <source>
        <strain evidence="3">SkMP5</strain>
    </source>
</reference>
<feature type="transmembrane region" description="Helical" evidence="1">
    <location>
        <begin position="279"/>
        <end position="300"/>
    </location>
</feature>
<feature type="transmembrane region" description="Helical" evidence="1">
    <location>
        <begin position="84"/>
        <end position="101"/>
    </location>
</feature>
<keyword evidence="1" id="KW-0812">Transmembrane</keyword>
<dbReference type="EMBL" id="DF952379">
    <property type="protein sequence ID" value="GAN44948.1"/>
    <property type="molecule type" value="Genomic_DNA"/>
</dbReference>
<feature type="transmembrane region" description="Helical" evidence="1">
    <location>
        <begin position="42"/>
        <end position="63"/>
    </location>
</feature>
<dbReference type="EMBL" id="DF970162">
    <property type="protein sequence ID" value="GAP65537.1"/>
    <property type="molecule type" value="Genomic_DNA"/>
</dbReference>
<name>A0A0K8QM75_9GAMM</name>
<dbReference type="Pfam" id="PF04976">
    <property type="entry name" value="DmsC"/>
    <property type="match status" value="1"/>
</dbReference>
<dbReference type="GO" id="GO:0009389">
    <property type="term" value="F:dimethyl sulfoxide reductase activity"/>
    <property type="evidence" value="ECO:0007669"/>
    <property type="project" value="TreeGrafter"/>
</dbReference>
<dbReference type="PANTHER" id="PTHR38095">
    <property type="entry name" value="ANAEROBIC DIMETHYL SULFOXIDE REDUCTASE CHAIN YNFH"/>
    <property type="match status" value="1"/>
</dbReference>
<dbReference type="Proteomes" id="UP000253740">
    <property type="component" value="Unassembled WGS sequence"/>
</dbReference>
<feature type="transmembrane region" description="Helical" evidence="1">
    <location>
        <begin position="255"/>
        <end position="273"/>
    </location>
</feature>
<evidence type="ECO:0000313" key="3">
    <source>
        <dbReference type="EMBL" id="GAP65537.1"/>
    </source>
</evidence>
<evidence type="ECO:0000313" key="4">
    <source>
        <dbReference type="Proteomes" id="UP000253740"/>
    </source>
</evidence>
<reference evidence="2" key="1">
    <citation type="submission" date="2015-03" db="EMBL/GenBank/DDBJ databases">
        <title>Draft genome sequence of Mizugakiibacter sediminis skMP5.</title>
        <authorList>
            <person name="Watanabe T."/>
            <person name="Kojima H."/>
            <person name="Fukui M."/>
        </authorList>
    </citation>
    <scope>NUCLEOTIDE SEQUENCE</scope>
    <source>
        <strain evidence="2">SkMP5</strain>
    </source>
</reference>
<evidence type="ECO:0000256" key="1">
    <source>
        <dbReference type="SAM" id="Phobius"/>
    </source>
</evidence>